<accession>C1ASE2</accession>
<dbReference type="PATRIC" id="fig|632772.20.peg.174"/>
<dbReference type="EMBL" id="AP011115">
    <property type="protein sequence ID" value="BAH48391.1"/>
    <property type="molecule type" value="Genomic_DNA"/>
</dbReference>
<dbReference type="KEGG" id="rop:ROP_01440"/>
<gene>
    <name evidence="2" type="ordered locus">ROP_01440</name>
</gene>
<reference evidence="2 3" key="1">
    <citation type="submission" date="2009-03" db="EMBL/GenBank/DDBJ databases">
        <title>Comparison of the complete genome sequences of Rhodococcus erythropolis PR4 and Rhodococcus opacus B4.</title>
        <authorList>
            <person name="Takarada H."/>
            <person name="Sekine M."/>
            <person name="Hosoyama A."/>
            <person name="Yamada R."/>
            <person name="Fujisawa T."/>
            <person name="Omata S."/>
            <person name="Shimizu A."/>
            <person name="Tsukatani N."/>
            <person name="Tanikawa S."/>
            <person name="Fujita N."/>
            <person name="Harayama S."/>
        </authorList>
    </citation>
    <scope>NUCLEOTIDE SEQUENCE [LARGE SCALE GENOMIC DNA]</scope>
    <source>
        <strain evidence="2 3">B4</strain>
    </source>
</reference>
<feature type="compositionally biased region" description="Low complexity" evidence="1">
    <location>
        <begin position="57"/>
        <end position="74"/>
    </location>
</feature>
<dbReference type="Proteomes" id="UP000002212">
    <property type="component" value="Chromosome"/>
</dbReference>
<dbReference type="HOGENOM" id="CLU_2156381_0_0_11"/>
<dbReference type="AlphaFoldDB" id="C1ASE2"/>
<proteinExistence type="predicted"/>
<evidence type="ECO:0000256" key="1">
    <source>
        <dbReference type="SAM" id="MobiDB-lite"/>
    </source>
</evidence>
<evidence type="ECO:0000313" key="2">
    <source>
        <dbReference type="EMBL" id="BAH48391.1"/>
    </source>
</evidence>
<dbReference type="RefSeq" id="WP_012687400.1">
    <property type="nucleotide sequence ID" value="NC_012522.1"/>
</dbReference>
<feature type="region of interest" description="Disordered" evidence="1">
    <location>
        <begin position="35"/>
        <end position="111"/>
    </location>
</feature>
<protein>
    <submittedName>
        <fullName evidence="2">Uncharacterized protein</fullName>
    </submittedName>
</protein>
<evidence type="ECO:0000313" key="3">
    <source>
        <dbReference type="Proteomes" id="UP000002212"/>
    </source>
</evidence>
<name>C1ASE2_RHOOB</name>
<sequence>MTTPAPAVTITALREMLVIKEREANTLLDRIAGLERDPAHATENAAAPPRHPPRIVHPPAAAPIPASSRPTIASCCKKSGSTPTTTPRERRPIPRPTRHPASPDQGRGHQW</sequence>
<dbReference type="STRING" id="632772.ROP_01440"/>
<organism evidence="2 3">
    <name type="scientific">Rhodococcus opacus (strain B4)</name>
    <dbReference type="NCBI Taxonomy" id="632772"/>
    <lineage>
        <taxon>Bacteria</taxon>
        <taxon>Bacillati</taxon>
        <taxon>Actinomycetota</taxon>
        <taxon>Actinomycetes</taxon>
        <taxon>Mycobacteriales</taxon>
        <taxon>Nocardiaceae</taxon>
        <taxon>Rhodococcus</taxon>
    </lineage>
</organism>